<dbReference type="PROSITE" id="PS51257">
    <property type="entry name" value="PROKAR_LIPOPROTEIN"/>
    <property type="match status" value="1"/>
</dbReference>
<keyword evidence="3" id="KW-1185">Reference proteome</keyword>
<gene>
    <name evidence="2" type="ORF">C8D76_10137</name>
</gene>
<sequence>MKLKKFSFAALLASSMVLAACSSTSNTLTFNPQAPTAATVFNTNNQKAIVSVVTKDDRGQPEISNYVRDGQIQKLYASPDVSQLFQQVMQQNLNAKGFRLATNGANTNVLISVKNFFAKVDQGNLRYEINSKIQLTVHVQGAKGNFTKNLGATRTQKGAFNANNDEIKNVLDANLKEVITAIYQDQEITNAINQYSN</sequence>
<dbReference type="EMBL" id="QENU01000001">
    <property type="protein sequence ID" value="PVX42710.1"/>
    <property type="molecule type" value="Genomic_DNA"/>
</dbReference>
<dbReference type="RefSeq" id="WP_116630824.1">
    <property type="nucleotide sequence ID" value="NZ_QENU01000001.1"/>
</dbReference>
<dbReference type="AlphaFoldDB" id="A0A2U0TGI1"/>
<evidence type="ECO:0000256" key="1">
    <source>
        <dbReference type="SAM" id="SignalP"/>
    </source>
</evidence>
<comment type="caution">
    <text evidence="2">The sequence shown here is derived from an EMBL/GenBank/DDBJ whole genome shotgun (WGS) entry which is preliminary data.</text>
</comment>
<protein>
    <submittedName>
        <fullName evidence="2">Putative lipoprotein</fullName>
    </submittedName>
</protein>
<reference evidence="2 3" key="1">
    <citation type="submission" date="2018-05" db="EMBL/GenBank/DDBJ databases">
        <title>Genomic Encyclopedia of Type Strains, Phase IV (KMG-IV): sequencing the most valuable type-strain genomes for metagenomic binning, comparative biology and taxonomic classification.</title>
        <authorList>
            <person name="Goeker M."/>
        </authorList>
    </citation>
    <scope>NUCLEOTIDE SEQUENCE [LARGE SCALE GENOMIC DNA]</scope>
    <source>
        <strain evidence="2 3">DSM 22999</strain>
    </source>
</reference>
<organism evidence="2 3">
    <name type="scientific">Alitibacter langaaensis DSM 22999</name>
    <dbReference type="NCBI Taxonomy" id="1122935"/>
    <lineage>
        <taxon>Bacteria</taxon>
        <taxon>Pseudomonadati</taxon>
        <taxon>Pseudomonadota</taxon>
        <taxon>Gammaproteobacteria</taxon>
        <taxon>Pasteurellales</taxon>
        <taxon>Pasteurellaceae</taxon>
        <taxon>Alitibacter</taxon>
    </lineage>
</organism>
<accession>A0A2U0TGI1</accession>
<feature type="chain" id="PRO_5015781920" evidence="1">
    <location>
        <begin position="20"/>
        <end position="197"/>
    </location>
</feature>
<keyword evidence="2" id="KW-0449">Lipoprotein</keyword>
<dbReference type="InterPro" id="IPR005619">
    <property type="entry name" value="Uncharacterised_YajG"/>
</dbReference>
<dbReference type="Pfam" id="PF03923">
    <property type="entry name" value="Lipoprotein_16"/>
    <property type="match status" value="1"/>
</dbReference>
<proteinExistence type="predicted"/>
<evidence type="ECO:0000313" key="3">
    <source>
        <dbReference type="Proteomes" id="UP000245909"/>
    </source>
</evidence>
<feature type="signal peptide" evidence="1">
    <location>
        <begin position="1"/>
        <end position="19"/>
    </location>
</feature>
<dbReference type="Proteomes" id="UP000245909">
    <property type="component" value="Unassembled WGS sequence"/>
</dbReference>
<evidence type="ECO:0000313" key="2">
    <source>
        <dbReference type="EMBL" id="PVX42710.1"/>
    </source>
</evidence>
<name>A0A2U0TGI1_9PAST</name>
<keyword evidence="1" id="KW-0732">Signal</keyword>
<dbReference type="OrthoDB" id="5677865at2"/>